<keyword evidence="14 16" id="KW-0131">Cell cycle</keyword>
<dbReference type="GO" id="GO:0005886">
    <property type="term" value="C:plasma membrane"/>
    <property type="evidence" value="ECO:0007669"/>
    <property type="project" value="UniProtKB-UniRule"/>
</dbReference>
<evidence type="ECO:0000256" key="15">
    <source>
        <dbReference type="ARBA" id="ARBA00023316"/>
    </source>
</evidence>
<evidence type="ECO:0000256" key="8">
    <source>
        <dbReference type="ARBA" id="ARBA00022801"/>
    </source>
</evidence>
<dbReference type="Gene3D" id="3.40.710.10">
    <property type="entry name" value="DD-peptidase/beta-lactamase superfamily"/>
    <property type="match status" value="1"/>
</dbReference>
<dbReference type="Pfam" id="PF00905">
    <property type="entry name" value="Transpeptidase"/>
    <property type="match status" value="1"/>
</dbReference>
<dbReference type="SUPFAM" id="SSF56519">
    <property type="entry name" value="Penicillin binding protein dimerisation domain"/>
    <property type="match status" value="1"/>
</dbReference>
<dbReference type="Pfam" id="PF03717">
    <property type="entry name" value="PBP_dimer"/>
    <property type="match status" value="1"/>
</dbReference>
<dbReference type="Gene3D" id="3.90.1310.10">
    <property type="entry name" value="Penicillin-binding protein 2a (Domain 2)"/>
    <property type="match status" value="1"/>
</dbReference>
<gene>
    <name evidence="16" type="primary">ftsI</name>
    <name evidence="19" type="ORF">CRM94_36140</name>
</gene>
<comment type="pathway">
    <text evidence="16">Cell wall biogenesis; peptidoglycan biosynthesis.</text>
</comment>
<keyword evidence="10 16" id="KW-0573">Peptidoglycan synthesis</keyword>
<evidence type="ECO:0000256" key="10">
    <source>
        <dbReference type="ARBA" id="ARBA00022984"/>
    </source>
</evidence>
<evidence type="ECO:0000259" key="17">
    <source>
        <dbReference type="Pfam" id="PF00905"/>
    </source>
</evidence>
<evidence type="ECO:0000256" key="3">
    <source>
        <dbReference type="ARBA" id="ARBA00022519"/>
    </source>
</evidence>
<dbReference type="RefSeq" id="WP_096749788.1">
    <property type="nucleotide sequence ID" value="NZ_CADEPO010000012.1"/>
</dbReference>
<dbReference type="EC" id="3.4.16.4" evidence="16"/>
<dbReference type="HAMAP" id="MF_02080">
    <property type="entry name" value="FtsI_transpept"/>
    <property type="match status" value="1"/>
</dbReference>
<dbReference type="GO" id="GO:0071555">
    <property type="term" value="P:cell wall organization"/>
    <property type="evidence" value="ECO:0007669"/>
    <property type="project" value="UniProtKB-KW"/>
</dbReference>
<keyword evidence="9 16" id="KW-0133">Cell shape</keyword>
<keyword evidence="3 16" id="KW-0997">Cell inner membrane</keyword>
<dbReference type="AlphaFoldDB" id="A0A2A7S8W8"/>
<dbReference type="GO" id="GO:0000917">
    <property type="term" value="P:division septum assembly"/>
    <property type="evidence" value="ECO:0007669"/>
    <property type="project" value="UniProtKB-KW"/>
</dbReference>
<evidence type="ECO:0000256" key="13">
    <source>
        <dbReference type="ARBA" id="ARBA00023210"/>
    </source>
</evidence>
<evidence type="ECO:0000256" key="9">
    <source>
        <dbReference type="ARBA" id="ARBA00022960"/>
    </source>
</evidence>
<evidence type="ECO:0000256" key="11">
    <source>
        <dbReference type="ARBA" id="ARBA00022989"/>
    </source>
</evidence>
<evidence type="ECO:0000256" key="5">
    <source>
        <dbReference type="ARBA" id="ARBA00022645"/>
    </source>
</evidence>
<evidence type="ECO:0000256" key="12">
    <source>
        <dbReference type="ARBA" id="ARBA00023136"/>
    </source>
</evidence>
<evidence type="ECO:0000256" key="7">
    <source>
        <dbReference type="ARBA" id="ARBA00022692"/>
    </source>
</evidence>
<feature type="active site" description="Acyl-ester intermediate" evidence="16">
    <location>
        <position position="310"/>
    </location>
</feature>
<feature type="domain" description="Penicillin-binding protein transpeptidase" evidence="17">
    <location>
        <begin position="263"/>
        <end position="561"/>
    </location>
</feature>
<evidence type="ECO:0000259" key="18">
    <source>
        <dbReference type="Pfam" id="PF03717"/>
    </source>
</evidence>
<keyword evidence="2 16" id="KW-1003">Cell membrane</keyword>
<dbReference type="Proteomes" id="UP000220629">
    <property type="component" value="Unassembled WGS sequence"/>
</dbReference>
<dbReference type="Gene3D" id="3.30.450.330">
    <property type="match status" value="1"/>
</dbReference>
<keyword evidence="7 16" id="KW-0812">Transmembrane</keyword>
<dbReference type="InterPro" id="IPR050515">
    <property type="entry name" value="Beta-lactam/transpept"/>
</dbReference>
<name>A0A2A7S8W8_BURGA</name>
<keyword evidence="11 16" id="KW-1133">Transmembrane helix</keyword>
<dbReference type="InterPro" id="IPR036138">
    <property type="entry name" value="PBP_dimer_sf"/>
</dbReference>
<comment type="subcellular location">
    <subcellularLocation>
        <location evidence="1">Membrane</location>
    </subcellularLocation>
</comment>
<comment type="function">
    <text evidence="16">Catalyzes cross-linking of the peptidoglycan cell wall at the division septum.</text>
</comment>
<evidence type="ECO:0000256" key="4">
    <source>
        <dbReference type="ARBA" id="ARBA00022618"/>
    </source>
</evidence>
<keyword evidence="5 16" id="KW-0121">Carboxypeptidase</keyword>
<keyword evidence="4 16" id="KW-0132">Cell division</keyword>
<dbReference type="GO" id="GO:0009002">
    <property type="term" value="F:serine-type D-Ala-D-Ala carboxypeptidase activity"/>
    <property type="evidence" value="ECO:0007669"/>
    <property type="project" value="UniProtKB-UniRule"/>
</dbReference>
<proteinExistence type="inferred from homology"/>
<dbReference type="UniPathway" id="UPA00219"/>
<dbReference type="InterPro" id="IPR001460">
    <property type="entry name" value="PCN-bd_Tpept"/>
</dbReference>
<keyword evidence="12 16" id="KW-0472">Membrane</keyword>
<dbReference type="GO" id="GO:0008360">
    <property type="term" value="P:regulation of cell shape"/>
    <property type="evidence" value="ECO:0007669"/>
    <property type="project" value="UniProtKB-KW"/>
</dbReference>
<evidence type="ECO:0000256" key="16">
    <source>
        <dbReference type="HAMAP-Rule" id="MF_02080"/>
    </source>
</evidence>
<dbReference type="GO" id="GO:0008955">
    <property type="term" value="F:peptidoglycan glycosyltransferase activity"/>
    <property type="evidence" value="ECO:0007669"/>
    <property type="project" value="InterPro"/>
</dbReference>
<dbReference type="InterPro" id="IPR005311">
    <property type="entry name" value="PBP_dimer"/>
</dbReference>
<feature type="domain" description="Penicillin-binding protein dimerisation" evidence="18">
    <location>
        <begin position="74"/>
        <end position="222"/>
    </location>
</feature>
<evidence type="ECO:0000256" key="6">
    <source>
        <dbReference type="ARBA" id="ARBA00022670"/>
    </source>
</evidence>
<evidence type="ECO:0000256" key="1">
    <source>
        <dbReference type="ARBA" id="ARBA00004370"/>
    </source>
</evidence>
<dbReference type="PANTHER" id="PTHR30627">
    <property type="entry name" value="PEPTIDOGLYCAN D,D-TRANSPEPTIDASE"/>
    <property type="match status" value="1"/>
</dbReference>
<reference evidence="20" key="1">
    <citation type="submission" date="2017-09" db="EMBL/GenBank/DDBJ databases">
        <title>FDA dAtabase for Regulatory Grade micrObial Sequences (FDA-ARGOS): Supporting development and validation of Infectious Disease Dx tests.</title>
        <authorList>
            <person name="Minogue T."/>
            <person name="Wolcott M."/>
            <person name="Wasieloski L."/>
            <person name="Aguilar W."/>
            <person name="Moore D."/>
            <person name="Tallon L."/>
            <person name="Sadzewicz L."/>
            <person name="Ott S."/>
            <person name="Zhao X."/>
            <person name="Nagaraj S."/>
            <person name="Vavikolanu K."/>
            <person name="Aluvathingal J."/>
            <person name="Nadendla S."/>
            <person name="Sichtig H."/>
        </authorList>
    </citation>
    <scope>NUCLEOTIDE SEQUENCE [LARGE SCALE GENOMIC DNA]</scope>
    <source>
        <strain evidence="20">FDAARGOS_390</strain>
    </source>
</reference>
<dbReference type="InterPro" id="IPR037532">
    <property type="entry name" value="FtsI_transpept"/>
</dbReference>
<dbReference type="GO" id="GO:0006508">
    <property type="term" value="P:proteolysis"/>
    <property type="evidence" value="ECO:0007669"/>
    <property type="project" value="UniProtKB-KW"/>
</dbReference>
<dbReference type="GO" id="GO:0043093">
    <property type="term" value="P:FtsZ-dependent cytokinesis"/>
    <property type="evidence" value="ECO:0007669"/>
    <property type="project" value="UniProtKB-UniRule"/>
</dbReference>
<evidence type="ECO:0000256" key="2">
    <source>
        <dbReference type="ARBA" id="ARBA00022475"/>
    </source>
</evidence>
<dbReference type="InterPro" id="IPR012338">
    <property type="entry name" value="Beta-lactam/transpept-like"/>
</dbReference>
<evidence type="ECO:0000313" key="19">
    <source>
        <dbReference type="EMBL" id="PEH39690.1"/>
    </source>
</evidence>
<accession>A0A2A7S8W8</accession>
<sequence>MKQRQSKSSAKSSVKFASSPVLSVHLPMWRSKLVVFMLFMAFVALAARAFWIQGPGNAFYQKQGESRYQRTLELPATRGKILDRNGLVLATSLPVRAIWAIPESVPDDLGADKLTQLGQLLGMSSTELRRKLSEDKSFVYVKRQVPIEVADKVAALDIPGIYARNEYKRFYPEGEITAHLIGFTNVEDEGQEGVELADQKMLAGIPGSRHVIKDRVGHIVEDVDEQMPPHNGTDVDLSIDSKIQYITYANLKAAVDKFHAKAGAAVVVDVRTGEVLSLVNYPTYNPNDRSHLTGEQLRNRVLTDVFEPGSIMKPFTVSLALDLHRVSPTTLVDTGNGHFVLDGAPISDDAGFGVLTVGGVIQKSSNIGATKIAMTMRPEEMWNMYTSIGLGQAPKVGFPGAAAGRLRPWKSWRRIEQATMSYGYGLSVSLFQLAHAYTAIAHDGELMPLSIFKASETQPPQGPQVFSPTTAREVREMLESVVTKNGTSPDAAVPGYRVGGKSGTAYKQVGRGYDHKKYRASFVGMAPMPNPRIVVAVSVDEPTAGSHFGGQVSGPVFSAIVGDTLRALNVPPNMPVKQLVVSDDTAPAPGAPKSAGAQKLAALPASHLSVSSSAHNRPGVVR</sequence>
<comment type="similarity">
    <text evidence="16">Belongs to the transpeptidase family. FtsI subfamily.</text>
</comment>
<dbReference type="PANTHER" id="PTHR30627:SF1">
    <property type="entry name" value="PEPTIDOGLYCAN D,D-TRANSPEPTIDASE FTSI"/>
    <property type="match status" value="1"/>
</dbReference>
<keyword evidence="8 16" id="KW-0378">Hydrolase</keyword>
<dbReference type="SUPFAM" id="SSF56601">
    <property type="entry name" value="beta-lactamase/transpeptidase-like"/>
    <property type="match status" value="1"/>
</dbReference>
<evidence type="ECO:0000256" key="14">
    <source>
        <dbReference type="ARBA" id="ARBA00023306"/>
    </source>
</evidence>
<keyword evidence="15 16" id="KW-0961">Cell wall biogenesis/degradation</keyword>
<comment type="caution">
    <text evidence="19">The sequence shown here is derived from an EMBL/GenBank/DDBJ whole genome shotgun (WGS) entry which is preliminary data.</text>
</comment>
<comment type="catalytic activity">
    <reaction evidence="16">
        <text>Preferential cleavage: (Ac)2-L-Lys-D-Ala-|-D-Ala. Also transpeptidation of peptidyl-alanyl moieties that are N-acyl substituents of D-alanine.</text>
        <dbReference type="EC" id="3.4.16.4"/>
    </reaction>
</comment>
<dbReference type="GO" id="GO:0008658">
    <property type="term" value="F:penicillin binding"/>
    <property type="evidence" value="ECO:0007669"/>
    <property type="project" value="InterPro"/>
</dbReference>
<evidence type="ECO:0000313" key="20">
    <source>
        <dbReference type="Proteomes" id="UP000220629"/>
    </source>
</evidence>
<dbReference type="GO" id="GO:0009252">
    <property type="term" value="P:peptidoglycan biosynthetic process"/>
    <property type="evidence" value="ECO:0007669"/>
    <property type="project" value="UniProtKB-UniRule"/>
</dbReference>
<protein>
    <recommendedName>
        <fullName evidence="16">Peptidoglycan D,D-transpeptidase FtsI</fullName>
        <ecNumber evidence="16">3.4.16.4</ecNumber>
    </recommendedName>
    <alternativeName>
        <fullName evidence="16">Penicillin-binding protein 3</fullName>
        <shortName evidence="16">PBP-3</shortName>
    </alternativeName>
</protein>
<keyword evidence="13 16" id="KW-0717">Septation</keyword>
<organism evidence="19 20">
    <name type="scientific">Burkholderia gladioli</name>
    <name type="common">Pseudomonas marginata</name>
    <name type="synonym">Phytomonas marginata</name>
    <dbReference type="NCBI Taxonomy" id="28095"/>
    <lineage>
        <taxon>Bacteria</taxon>
        <taxon>Pseudomonadati</taxon>
        <taxon>Pseudomonadota</taxon>
        <taxon>Betaproteobacteria</taxon>
        <taxon>Burkholderiales</taxon>
        <taxon>Burkholderiaceae</taxon>
        <taxon>Burkholderia</taxon>
    </lineage>
</organism>
<dbReference type="EMBL" id="PDDY01000004">
    <property type="protein sequence ID" value="PEH39690.1"/>
    <property type="molecule type" value="Genomic_DNA"/>
</dbReference>
<keyword evidence="6 16" id="KW-0645">Protease</keyword>